<name>A0A395LPK5_9SPHN</name>
<proteinExistence type="predicted"/>
<evidence type="ECO:0000256" key="1">
    <source>
        <dbReference type="SAM" id="Phobius"/>
    </source>
</evidence>
<reference evidence="2 3" key="1">
    <citation type="submission" date="2018-07" db="EMBL/GenBank/DDBJ databases">
        <title>Erythrobacter nanhaiensis sp. nov., a novel member of the genus Erythrobacter isolated from the South China Sea.</title>
        <authorList>
            <person name="Chen X."/>
            <person name="Liu J."/>
        </authorList>
    </citation>
    <scope>NUCLEOTIDE SEQUENCE [LARGE SCALE GENOMIC DNA]</scope>
    <source>
        <strain evidence="2 3">S-5</strain>
    </source>
</reference>
<dbReference type="EMBL" id="QRBB01000001">
    <property type="protein sequence ID" value="RDS77494.1"/>
    <property type="molecule type" value="Genomic_DNA"/>
</dbReference>
<dbReference type="Proteomes" id="UP000254101">
    <property type="component" value="Unassembled WGS sequence"/>
</dbReference>
<feature type="transmembrane region" description="Helical" evidence="1">
    <location>
        <begin position="20"/>
        <end position="44"/>
    </location>
</feature>
<dbReference type="RefSeq" id="WP_115491714.1">
    <property type="nucleotide sequence ID" value="NZ_JACHWW010000001.1"/>
</dbReference>
<dbReference type="Gene3D" id="3.90.550.10">
    <property type="entry name" value="Spore Coat Polysaccharide Biosynthesis Protein SpsA, Chain A"/>
    <property type="match status" value="1"/>
</dbReference>
<evidence type="ECO:0000313" key="3">
    <source>
        <dbReference type="Proteomes" id="UP000254101"/>
    </source>
</evidence>
<comment type="caution">
    <text evidence="2">The sequence shown here is derived from an EMBL/GenBank/DDBJ whole genome shotgun (WGS) entry which is preliminary data.</text>
</comment>
<dbReference type="OrthoDB" id="5294733at2"/>
<dbReference type="InterPro" id="IPR029044">
    <property type="entry name" value="Nucleotide-diphossugar_trans"/>
</dbReference>
<dbReference type="SUPFAM" id="SSF53448">
    <property type="entry name" value="Nucleotide-diphospho-sugar transferases"/>
    <property type="match status" value="1"/>
</dbReference>
<accession>A0A395LPK5</accession>
<protein>
    <submittedName>
        <fullName evidence="2">Glycosyl transferase family protein</fullName>
    </submittedName>
</protein>
<evidence type="ECO:0000313" key="2">
    <source>
        <dbReference type="EMBL" id="RDS77494.1"/>
    </source>
</evidence>
<dbReference type="GO" id="GO:0016740">
    <property type="term" value="F:transferase activity"/>
    <property type="evidence" value="ECO:0007669"/>
    <property type="project" value="UniProtKB-KW"/>
</dbReference>
<keyword evidence="1" id="KW-0812">Transmembrane</keyword>
<organism evidence="2 3">
    <name type="scientific">Alteriqipengyuania lutimaris</name>
    <dbReference type="NCBI Taxonomy" id="1538146"/>
    <lineage>
        <taxon>Bacteria</taxon>
        <taxon>Pseudomonadati</taxon>
        <taxon>Pseudomonadota</taxon>
        <taxon>Alphaproteobacteria</taxon>
        <taxon>Sphingomonadales</taxon>
        <taxon>Erythrobacteraceae</taxon>
        <taxon>Alteriqipengyuania</taxon>
    </lineage>
</organism>
<dbReference type="NCBIfam" id="NF011307">
    <property type="entry name" value="PRK14716.1-5"/>
    <property type="match status" value="1"/>
</dbReference>
<keyword evidence="2" id="KW-0808">Transferase</keyword>
<dbReference type="Pfam" id="PF13641">
    <property type="entry name" value="Glyco_tranf_2_3"/>
    <property type="match status" value="1"/>
</dbReference>
<dbReference type="AlphaFoldDB" id="A0A395LPK5"/>
<keyword evidence="1" id="KW-0472">Membrane</keyword>
<sequence length="466" mass="51371">MVAVALTPVDWLVLIQHELLLFASLFFLFGTLDELAIDGLYLIGRMRGKIVTPRILRRDMEGRGLSGPVAVIVPAWHESDVIGPTMRHMLAVWPQAQLRLYVGCYANDPETIAAATRAARGDGRVRIVVHAARGPTTKADCMNRLYRAIEQDERREGRAFRMLVMHDAEDMVDPAALPLFDAGLAQADLIQLPVLPAPHAGSRWVSGHYMDEFAEAHGKAMVVRDWLRAGFPLAGVGCAIARERLSDLDARADGRGPFDAESLTEDYELGLNIFEAGGQGTFLRVRGDDGALVATRAYFPRQLETAVRQKTRWICGIALQGWDRMGWSSRPLDGWMRLRDRRGPFAALVLFVAYLLIVVSGILLAAQSFGVATHAAFTPLTEALLIANGASLVWRALWRAVFTAREYGIGEGVRAVVRIPVSNLIAIMAGRRAVAQYVGSLRGAILRWDKTEHRDHPAIPRSTVLT</sequence>
<keyword evidence="3" id="KW-1185">Reference proteome</keyword>
<feature type="transmembrane region" description="Helical" evidence="1">
    <location>
        <begin position="375"/>
        <end position="397"/>
    </location>
</feature>
<keyword evidence="1" id="KW-1133">Transmembrane helix</keyword>
<gene>
    <name evidence="2" type="ORF">DL238_07675</name>
</gene>
<feature type="transmembrane region" description="Helical" evidence="1">
    <location>
        <begin position="345"/>
        <end position="369"/>
    </location>
</feature>